<dbReference type="SMART" id="SM00451">
    <property type="entry name" value="ZnF_U1"/>
    <property type="match status" value="1"/>
</dbReference>
<evidence type="ECO:0000256" key="3">
    <source>
        <dbReference type="ARBA" id="ARBA00022833"/>
    </source>
</evidence>
<accession>A0A9P7T136</accession>
<evidence type="ECO:0000256" key="1">
    <source>
        <dbReference type="ARBA" id="ARBA00022723"/>
    </source>
</evidence>
<dbReference type="InterPro" id="IPR022755">
    <property type="entry name" value="Znf_C2H2_jaz"/>
</dbReference>
<dbReference type="GO" id="GO:0008270">
    <property type="term" value="F:zinc ion binding"/>
    <property type="evidence" value="ECO:0007669"/>
    <property type="project" value="UniProtKB-KW"/>
</dbReference>
<dbReference type="FunFam" id="1.10.287.110:FF:000046">
    <property type="entry name" value="dnaJ homolog subfamily C member 21"/>
    <property type="match status" value="1"/>
</dbReference>
<keyword evidence="1" id="KW-0479">Metal-binding</keyword>
<dbReference type="OrthoDB" id="5894at2759"/>
<name>A0A9P7T136_9HYPO</name>
<dbReference type="InterPro" id="IPR054076">
    <property type="entry name" value="ZUO1-like_ZHD"/>
</dbReference>
<dbReference type="Pfam" id="PF21884">
    <property type="entry name" value="ZUO1-like_ZHD"/>
    <property type="match status" value="1"/>
</dbReference>
<dbReference type="Gene3D" id="1.10.287.110">
    <property type="entry name" value="DnaJ domain"/>
    <property type="match status" value="1"/>
</dbReference>
<evidence type="ECO:0000313" key="8">
    <source>
        <dbReference type="EMBL" id="KAG6014380.1"/>
    </source>
</evidence>
<dbReference type="PROSITE" id="PS50076">
    <property type="entry name" value="DNAJ_2"/>
    <property type="match status" value="1"/>
</dbReference>
<reference evidence="8" key="1">
    <citation type="journal article" date="2020" name="bioRxiv">
        <title>Whole genome comparisons of ergot fungi reveals the divergence and evolution of species within the genus Claviceps are the result of varying mechanisms driving genome evolution and host range expansion.</title>
        <authorList>
            <person name="Wyka S.A."/>
            <person name="Mondo S.J."/>
            <person name="Liu M."/>
            <person name="Dettman J."/>
            <person name="Nalam V."/>
            <person name="Broders K.D."/>
        </authorList>
    </citation>
    <scope>NUCLEOTIDE SEQUENCE</scope>
    <source>
        <strain evidence="8">CCC 602</strain>
    </source>
</reference>
<dbReference type="GO" id="GO:0003676">
    <property type="term" value="F:nucleic acid binding"/>
    <property type="evidence" value="ECO:0007669"/>
    <property type="project" value="InterPro"/>
</dbReference>
<dbReference type="InterPro" id="IPR051964">
    <property type="entry name" value="Chaperone_stress_response"/>
</dbReference>
<evidence type="ECO:0000259" key="7">
    <source>
        <dbReference type="PROSITE" id="PS50157"/>
    </source>
</evidence>
<dbReference type="InterPro" id="IPR013087">
    <property type="entry name" value="Znf_C2H2_type"/>
</dbReference>
<proteinExistence type="predicted"/>
<dbReference type="SMART" id="SM00271">
    <property type="entry name" value="DnaJ"/>
    <property type="match status" value="1"/>
</dbReference>
<dbReference type="EMBL" id="SRPW01000460">
    <property type="protein sequence ID" value="KAG6014380.1"/>
    <property type="molecule type" value="Genomic_DNA"/>
</dbReference>
<feature type="domain" description="J" evidence="6">
    <location>
        <begin position="21"/>
        <end position="87"/>
    </location>
</feature>
<evidence type="ECO:0000259" key="6">
    <source>
        <dbReference type="PROSITE" id="PS50076"/>
    </source>
</evidence>
<dbReference type="Proteomes" id="UP000748025">
    <property type="component" value="Unassembled WGS sequence"/>
</dbReference>
<dbReference type="PROSITE" id="PS00636">
    <property type="entry name" value="DNAJ_1"/>
    <property type="match status" value="1"/>
</dbReference>
<keyword evidence="3" id="KW-0862">Zinc</keyword>
<dbReference type="InterPro" id="IPR036236">
    <property type="entry name" value="Znf_C2H2_sf"/>
</dbReference>
<dbReference type="Pfam" id="PF12171">
    <property type="entry name" value="zf-C2H2_jaz"/>
    <property type="match status" value="1"/>
</dbReference>
<gene>
    <name evidence="8" type="ORF">E4U43_006602</name>
</gene>
<dbReference type="InterPro" id="IPR036869">
    <property type="entry name" value="J_dom_sf"/>
</dbReference>
<dbReference type="InterPro" id="IPR018253">
    <property type="entry name" value="DnaJ_domain_CS"/>
</dbReference>
<dbReference type="InterPro" id="IPR001623">
    <property type="entry name" value="DnaJ_domain"/>
</dbReference>
<dbReference type="PANTHER" id="PTHR44029:SF1">
    <property type="entry name" value="DNAJ HOMOLOG SUBFAMILY C MEMBER 21"/>
    <property type="match status" value="1"/>
</dbReference>
<dbReference type="PROSITE" id="PS00028">
    <property type="entry name" value="ZINC_FINGER_C2H2_1"/>
    <property type="match status" value="1"/>
</dbReference>
<sequence>MGAEQSTPGTEDDATARKKICYYKLIGVEWNATDIEIKKAYHRKALELHPDRNLDDVHEATRKFAEIQAAYEVLSDSQERAWYDSHREAILAGNHDPSAEPTSFRNVRLTSTEEILDLIRRFSHTKSFNDESTGFFGMARDFFEHLAIEEEAAAEVGDVACPRYPTFGFSNDEYHTVVKPFYASWSGFSTIKSFSWKEKYRLSDAPDRRVRRAMEKENKKCREDAIRQFNEAVRIFTTFIRRRDPRYVPNLQTQADRQISLRSAAASQAARSRTANQQKIGSYENPDWTRPQEDGAHVDDFSDIEAESEVEIHKCSVCNKFFKSIQQFEAHERSKKHNKAVHQLRSKMKKEGVDFGSIPVRLDI</sequence>
<dbReference type="SUPFAM" id="SSF46565">
    <property type="entry name" value="Chaperone J-domain"/>
    <property type="match status" value="1"/>
</dbReference>
<evidence type="ECO:0000313" key="9">
    <source>
        <dbReference type="Proteomes" id="UP000748025"/>
    </source>
</evidence>
<dbReference type="InterPro" id="IPR003604">
    <property type="entry name" value="Matrin/U1-like-C_Znf_C2H2"/>
</dbReference>
<dbReference type="Gene3D" id="3.30.160.60">
    <property type="entry name" value="Classic Zinc Finger"/>
    <property type="match status" value="1"/>
</dbReference>
<dbReference type="SUPFAM" id="SSF57667">
    <property type="entry name" value="beta-beta-alpha zinc fingers"/>
    <property type="match status" value="1"/>
</dbReference>
<dbReference type="Pfam" id="PF00226">
    <property type="entry name" value="DnaJ"/>
    <property type="match status" value="1"/>
</dbReference>
<feature type="compositionally biased region" description="Low complexity" evidence="5">
    <location>
        <begin position="267"/>
        <end position="278"/>
    </location>
</feature>
<keyword evidence="9" id="KW-1185">Reference proteome</keyword>
<feature type="domain" description="C2H2-type" evidence="7">
    <location>
        <begin position="313"/>
        <end position="337"/>
    </location>
</feature>
<dbReference type="CDD" id="cd06257">
    <property type="entry name" value="DnaJ"/>
    <property type="match status" value="1"/>
</dbReference>
<evidence type="ECO:0000256" key="4">
    <source>
        <dbReference type="PROSITE-ProRule" id="PRU00042"/>
    </source>
</evidence>
<dbReference type="AlphaFoldDB" id="A0A9P7T136"/>
<protein>
    <submittedName>
        <fullName evidence="8">Uncharacterized protein</fullName>
    </submittedName>
</protein>
<organism evidence="8 9">
    <name type="scientific">Claviceps pusilla</name>
    <dbReference type="NCBI Taxonomy" id="123648"/>
    <lineage>
        <taxon>Eukaryota</taxon>
        <taxon>Fungi</taxon>
        <taxon>Dikarya</taxon>
        <taxon>Ascomycota</taxon>
        <taxon>Pezizomycotina</taxon>
        <taxon>Sordariomycetes</taxon>
        <taxon>Hypocreomycetidae</taxon>
        <taxon>Hypocreales</taxon>
        <taxon>Clavicipitaceae</taxon>
        <taxon>Claviceps</taxon>
    </lineage>
</organism>
<comment type="caution">
    <text evidence="8">The sequence shown here is derived from an EMBL/GenBank/DDBJ whole genome shotgun (WGS) entry which is preliminary data.</text>
</comment>
<dbReference type="PANTHER" id="PTHR44029">
    <property type="entry name" value="DNAJ HOMOLOG SUBFAMILY C MEMBER 21"/>
    <property type="match status" value="1"/>
</dbReference>
<dbReference type="PROSITE" id="PS50157">
    <property type="entry name" value="ZINC_FINGER_C2H2_2"/>
    <property type="match status" value="1"/>
</dbReference>
<feature type="region of interest" description="Disordered" evidence="5">
    <location>
        <begin position="267"/>
        <end position="295"/>
    </location>
</feature>
<dbReference type="GO" id="GO:0005737">
    <property type="term" value="C:cytoplasm"/>
    <property type="evidence" value="ECO:0007669"/>
    <property type="project" value="TreeGrafter"/>
</dbReference>
<keyword evidence="2 4" id="KW-0863">Zinc-finger</keyword>
<evidence type="ECO:0000256" key="2">
    <source>
        <dbReference type="ARBA" id="ARBA00022771"/>
    </source>
</evidence>
<evidence type="ECO:0000256" key="5">
    <source>
        <dbReference type="SAM" id="MobiDB-lite"/>
    </source>
</evidence>
<dbReference type="PRINTS" id="PR00625">
    <property type="entry name" value="JDOMAIN"/>
</dbReference>